<comment type="similarity">
    <text evidence="1">Belongs to the YciI family.</text>
</comment>
<gene>
    <name evidence="3" type="ORF">GII30_19460</name>
</gene>
<dbReference type="InterPro" id="IPR005545">
    <property type="entry name" value="YCII"/>
</dbReference>
<evidence type="ECO:0000256" key="1">
    <source>
        <dbReference type="ARBA" id="ARBA00007689"/>
    </source>
</evidence>
<dbReference type="Gene3D" id="3.30.70.1060">
    <property type="entry name" value="Dimeric alpha+beta barrel"/>
    <property type="match status" value="1"/>
</dbReference>
<dbReference type="AlphaFoldDB" id="A0A857KPB7"/>
<proteinExistence type="inferred from homology"/>
<feature type="domain" description="YCII-related" evidence="2">
    <location>
        <begin position="22"/>
        <end position="104"/>
    </location>
</feature>
<dbReference type="PANTHER" id="PTHR35174:SF3">
    <property type="entry name" value="BLL7171 PROTEIN"/>
    <property type="match status" value="1"/>
</dbReference>
<evidence type="ECO:0000259" key="2">
    <source>
        <dbReference type="Pfam" id="PF03795"/>
    </source>
</evidence>
<dbReference type="Pfam" id="PF03795">
    <property type="entry name" value="YCII"/>
    <property type="match status" value="1"/>
</dbReference>
<dbReference type="PANTHER" id="PTHR35174">
    <property type="entry name" value="BLL7171 PROTEIN-RELATED"/>
    <property type="match status" value="1"/>
</dbReference>
<sequence>MTHYALMVWGPSEYGEHGSYDTAEEMAAQFEATGAFNDELRSEGSFVYANGLAEASAATVVDARGETPIVTDGPYLESKEYIAGFWIVEAADIDAALALAARGSRACRRRIEVRPMGG</sequence>
<name>A0A857KPB7_9ACTN</name>
<dbReference type="InterPro" id="IPR011008">
    <property type="entry name" value="Dimeric_a/b-barrel"/>
</dbReference>
<protein>
    <recommendedName>
        <fullName evidence="2">YCII-related domain-containing protein</fullName>
    </recommendedName>
</protein>
<evidence type="ECO:0000313" key="3">
    <source>
        <dbReference type="EMBL" id="QHN41049.1"/>
    </source>
</evidence>
<accession>A0A857KPB7</accession>
<dbReference type="SUPFAM" id="SSF54909">
    <property type="entry name" value="Dimeric alpha+beta barrel"/>
    <property type="match status" value="1"/>
</dbReference>
<organism evidence="3">
    <name type="scientific">Gordonia amarae</name>
    <dbReference type="NCBI Taxonomy" id="36821"/>
    <lineage>
        <taxon>Bacteria</taxon>
        <taxon>Bacillati</taxon>
        <taxon>Actinomycetota</taxon>
        <taxon>Actinomycetes</taxon>
        <taxon>Mycobacteriales</taxon>
        <taxon>Gordoniaceae</taxon>
        <taxon>Gordonia</taxon>
    </lineage>
</organism>
<reference evidence="3" key="1">
    <citation type="journal article" date="2021" name="Nat. Microbiol.">
        <title>Cocultivation of an ultrasmall environmental parasitic bacterium with lytic ability against bacteria associated with wastewater foams.</title>
        <authorList>
            <person name="Batinovic S."/>
            <person name="Rose J.J.A."/>
            <person name="Ratcliffe J."/>
            <person name="Seviour R.J."/>
            <person name="Petrovski S."/>
        </authorList>
    </citation>
    <scope>NUCLEOTIDE SEQUENCE</scope>
    <source>
        <strain evidence="3">CON44</strain>
    </source>
</reference>
<dbReference type="EMBL" id="CP045810">
    <property type="protein sequence ID" value="QHN41049.1"/>
    <property type="molecule type" value="Genomic_DNA"/>
</dbReference>
<dbReference type="RefSeq" id="WP_005182772.1">
    <property type="nucleotide sequence ID" value="NZ_CP045804.1"/>
</dbReference>